<protein>
    <submittedName>
        <fullName evidence="1">Uncharacterized protein</fullName>
    </submittedName>
</protein>
<evidence type="ECO:0000313" key="2">
    <source>
        <dbReference type="Proteomes" id="UP000649573"/>
    </source>
</evidence>
<reference evidence="2" key="1">
    <citation type="journal article" date="2019" name="Int. J. Syst. Evol. Microbiol.">
        <title>The Global Catalogue of Microorganisms (GCM) 10K type strain sequencing project: providing services to taxonomists for standard genome sequencing and annotation.</title>
        <authorList>
            <consortium name="The Broad Institute Genomics Platform"/>
            <consortium name="The Broad Institute Genome Sequencing Center for Infectious Disease"/>
            <person name="Wu L."/>
            <person name="Ma J."/>
        </authorList>
    </citation>
    <scope>NUCLEOTIDE SEQUENCE [LARGE SCALE GENOMIC DNA]</scope>
    <source>
        <strain evidence="2">JCM 3296</strain>
    </source>
</reference>
<dbReference type="RefSeq" id="WP_189258618.1">
    <property type="nucleotide sequence ID" value="NZ_BMRE01000053.1"/>
</dbReference>
<organism evidence="1 2">
    <name type="scientific">Lentzea flava</name>
    <dbReference type="NCBI Taxonomy" id="103732"/>
    <lineage>
        <taxon>Bacteria</taxon>
        <taxon>Bacillati</taxon>
        <taxon>Actinomycetota</taxon>
        <taxon>Actinomycetes</taxon>
        <taxon>Pseudonocardiales</taxon>
        <taxon>Pseudonocardiaceae</taxon>
        <taxon>Lentzea</taxon>
    </lineage>
</organism>
<accession>A0ABQ2V925</accession>
<keyword evidence="2" id="KW-1185">Reference proteome</keyword>
<comment type="caution">
    <text evidence="1">The sequence shown here is derived from an EMBL/GenBank/DDBJ whole genome shotgun (WGS) entry which is preliminary data.</text>
</comment>
<sequence length="173" mass="18201">MSNPTFEVSRVVRTGAGMCGIWQPEHFEYVTSLDEWEDEVSDPEALEAHIEAGAFVPLDVGGDGVFQLTLRVGGLNAREGRYVLVSSDPYLLISRGSVALGGLEDVGPYAGGADEIALGVGRYMVIVHLIDWKAEPGSMDGEGRPTAAALPDFLVEVAPEAGSVPITALSLSG</sequence>
<dbReference type="Proteomes" id="UP000649573">
    <property type="component" value="Unassembled WGS sequence"/>
</dbReference>
<dbReference type="EMBL" id="BMRE01000053">
    <property type="protein sequence ID" value="GGU73261.1"/>
    <property type="molecule type" value="Genomic_DNA"/>
</dbReference>
<name>A0ABQ2V925_9PSEU</name>
<proteinExistence type="predicted"/>
<gene>
    <name evidence="1" type="ORF">GCM10010178_75930</name>
</gene>
<evidence type="ECO:0000313" key="1">
    <source>
        <dbReference type="EMBL" id="GGU73261.1"/>
    </source>
</evidence>